<dbReference type="PANTHER" id="PTHR40448:SF1">
    <property type="entry name" value="TWO-COMPONENT SENSOR HISTIDINE KINASE"/>
    <property type="match status" value="1"/>
</dbReference>
<dbReference type="AlphaFoldDB" id="A0A2Z2KIA7"/>
<feature type="domain" description="Sensor histidine kinase NatK-like C-terminal" evidence="2">
    <location>
        <begin position="315"/>
        <end position="418"/>
    </location>
</feature>
<keyword evidence="4" id="KW-1185">Reference proteome</keyword>
<dbReference type="EMBL" id="CP021780">
    <property type="protein sequence ID" value="ASA23023.1"/>
    <property type="molecule type" value="Genomic_DNA"/>
</dbReference>
<feature type="transmembrane region" description="Helical" evidence="1">
    <location>
        <begin position="61"/>
        <end position="79"/>
    </location>
</feature>
<gene>
    <name evidence="3" type="ORF">B9T62_20760</name>
</gene>
<feature type="transmembrane region" description="Helical" evidence="1">
    <location>
        <begin position="6"/>
        <end position="27"/>
    </location>
</feature>
<keyword evidence="1" id="KW-1133">Transmembrane helix</keyword>
<feature type="transmembrane region" description="Helical" evidence="1">
    <location>
        <begin position="84"/>
        <end position="105"/>
    </location>
</feature>
<name>A0A2Z2KIA7_9BACL</name>
<dbReference type="SUPFAM" id="SSF55874">
    <property type="entry name" value="ATPase domain of HSP90 chaperone/DNA topoisomerase II/histidine kinase"/>
    <property type="match status" value="1"/>
</dbReference>
<keyword evidence="1" id="KW-0812">Transmembrane</keyword>
<evidence type="ECO:0000256" key="1">
    <source>
        <dbReference type="SAM" id="Phobius"/>
    </source>
</evidence>
<dbReference type="InterPro" id="IPR032834">
    <property type="entry name" value="NatK-like_C"/>
</dbReference>
<dbReference type="OrthoDB" id="9813149at2"/>
<feature type="transmembrane region" description="Helical" evidence="1">
    <location>
        <begin position="111"/>
        <end position="132"/>
    </location>
</feature>
<protein>
    <recommendedName>
        <fullName evidence="2">Sensor histidine kinase NatK-like C-terminal domain-containing protein</fullName>
    </recommendedName>
</protein>
<reference evidence="3 4" key="1">
    <citation type="submission" date="2017-06" db="EMBL/GenBank/DDBJ databases">
        <title>Complete genome sequence of Paenibacillus donghaensis KCTC 13049T isolated from East Sea sediment, South Korea.</title>
        <authorList>
            <person name="Jung B.K."/>
            <person name="Hong S.-J."/>
            <person name="Shin J.-H."/>
        </authorList>
    </citation>
    <scope>NUCLEOTIDE SEQUENCE [LARGE SCALE GENOMIC DNA]</scope>
    <source>
        <strain evidence="3 4">KCTC 13049</strain>
    </source>
</reference>
<keyword evidence="1" id="KW-0472">Membrane</keyword>
<dbReference type="KEGG" id="pdh:B9T62_20760"/>
<feature type="transmembrane region" description="Helical" evidence="1">
    <location>
        <begin position="177"/>
        <end position="200"/>
    </location>
</feature>
<dbReference type="PANTHER" id="PTHR40448">
    <property type="entry name" value="TWO-COMPONENT SENSOR HISTIDINE KINASE"/>
    <property type="match status" value="1"/>
</dbReference>
<dbReference type="Gene3D" id="3.30.565.10">
    <property type="entry name" value="Histidine kinase-like ATPase, C-terminal domain"/>
    <property type="match status" value="1"/>
</dbReference>
<dbReference type="RefSeq" id="WP_087917020.1">
    <property type="nucleotide sequence ID" value="NZ_CP021780.1"/>
</dbReference>
<evidence type="ECO:0000259" key="2">
    <source>
        <dbReference type="Pfam" id="PF14501"/>
    </source>
</evidence>
<dbReference type="GO" id="GO:0042802">
    <property type="term" value="F:identical protein binding"/>
    <property type="evidence" value="ECO:0007669"/>
    <property type="project" value="TreeGrafter"/>
</dbReference>
<evidence type="ECO:0000313" key="3">
    <source>
        <dbReference type="EMBL" id="ASA23023.1"/>
    </source>
</evidence>
<sequence length="426" mass="47736">MNNNPLLEEIFYALSLPLLLLAIHYFYSRCFVCRIERKPLLVFCYTMYGVCHLLLHHSSLPAGVTLGLNIGSIALLAALYRGSLFWRVCGGLFLFALMMLCEMMIPVYTTIGYILVLFVSKLMLLFLVYIWVRIAKAYGEGHLSGWYSVPMICCPLLILVGVPLLAHHSMFLDNPSLFTFTSIGLLLINFLLFALCDRALSAQAAQHRNRLLEQQNAYYVNQYLMTRDRQQETNQFQHDFKHILLGLRAKWLSGAEQETLQELDALLGRFEQHSGICSSGNLMIDSILNYKQQAAKAAGITFSHDLKVPPGMELDTVAISVILGNTLDNAVEACTANPAGERYINIQMQYLNESLFIRVQNPYSQPITRLANGDIATTKADKQAHGLGLSNMRKIIADANGLLDISVEQQLFTVEVVLFNIARAAS</sequence>
<organism evidence="3 4">
    <name type="scientific">Paenibacillus donghaensis</name>
    <dbReference type="NCBI Taxonomy" id="414771"/>
    <lineage>
        <taxon>Bacteria</taxon>
        <taxon>Bacillati</taxon>
        <taxon>Bacillota</taxon>
        <taxon>Bacilli</taxon>
        <taxon>Bacillales</taxon>
        <taxon>Paenibacillaceae</taxon>
        <taxon>Paenibacillus</taxon>
    </lineage>
</organism>
<dbReference type="Pfam" id="PF14501">
    <property type="entry name" value="HATPase_c_5"/>
    <property type="match status" value="1"/>
</dbReference>
<proteinExistence type="predicted"/>
<evidence type="ECO:0000313" key="4">
    <source>
        <dbReference type="Proteomes" id="UP000249890"/>
    </source>
</evidence>
<feature type="transmembrane region" description="Helical" evidence="1">
    <location>
        <begin position="144"/>
        <end position="165"/>
    </location>
</feature>
<dbReference type="Proteomes" id="UP000249890">
    <property type="component" value="Chromosome"/>
</dbReference>
<dbReference type="CDD" id="cd16935">
    <property type="entry name" value="HATPase_AgrC-ComD-like"/>
    <property type="match status" value="1"/>
</dbReference>
<dbReference type="InterPro" id="IPR036890">
    <property type="entry name" value="HATPase_C_sf"/>
</dbReference>
<accession>A0A2Z2KIA7</accession>
<feature type="transmembrane region" description="Helical" evidence="1">
    <location>
        <begin position="39"/>
        <end position="55"/>
    </location>
</feature>